<sequence length="141" mass="15248">MYRNILVLLDLKTGSQEDIQLLSKGVQLGGCLQATLHPVHVVLDIDPGDDGGNSPYFSQLEDQATALQQTVGAACPEITIMISNDFSASLEDFIQQQQIDLVILGHHNSAFAQKFVSFLSVAKNTIDAINIDTLIVPLKGN</sequence>
<dbReference type="InterPro" id="IPR006016">
    <property type="entry name" value="UspA"/>
</dbReference>
<organism evidence="2 3">
    <name type="scientific">Edwardsiella anguillarum ET080813</name>
    <dbReference type="NCBI Taxonomy" id="667120"/>
    <lineage>
        <taxon>Bacteria</taxon>
        <taxon>Pseudomonadati</taxon>
        <taxon>Pseudomonadota</taxon>
        <taxon>Gammaproteobacteria</taxon>
        <taxon>Enterobacterales</taxon>
        <taxon>Hafniaceae</taxon>
        <taxon>Edwardsiella</taxon>
    </lineage>
</organism>
<protein>
    <submittedName>
        <fullName evidence="2">Universal stress protein A</fullName>
    </submittedName>
</protein>
<feature type="domain" description="UspA" evidence="1">
    <location>
        <begin position="1"/>
        <end position="137"/>
    </location>
</feature>
<dbReference type="GeneID" id="33941157"/>
<gene>
    <name evidence="2" type="ORF">ETEE_3775</name>
</gene>
<name>A0A076LU14_9GAMM</name>
<dbReference type="Pfam" id="PF00582">
    <property type="entry name" value="Usp"/>
    <property type="match status" value="1"/>
</dbReference>
<evidence type="ECO:0000313" key="3">
    <source>
        <dbReference type="Proteomes" id="UP000028681"/>
    </source>
</evidence>
<reference evidence="2 3" key="1">
    <citation type="journal article" date="2012" name="PLoS ONE">
        <title>Edwardsiella comparative phylogenomics reveal the new intra/inter-species taxonomic relationships, virulence evolution and niche adaptation mechanisms.</title>
        <authorList>
            <person name="Yang M."/>
            <person name="Lv Y."/>
            <person name="Xiao J."/>
            <person name="Wu H."/>
            <person name="Zheng H."/>
            <person name="Liu Q."/>
            <person name="Zhang Y."/>
            <person name="Wang Q."/>
        </authorList>
    </citation>
    <scope>NUCLEOTIDE SEQUENCE [LARGE SCALE GENOMIC DNA]</scope>
    <source>
        <strain evidence="3">080813</strain>
    </source>
</reference>
<dbReference type="SUPFAM" id="SSF52402">
    <property type="entry name" value="Adenine nucleotide alpha hydrolases-like"/>
    <property type="match status" value="1"/>
</dbReference>
<dbReference type="RefSeq" id="WP_034163421.1">
    <property type="nucleotide sequence ID" value="NZ_CP006664.1"/>
</dbReference>
<dbReference type="HOGENOM" id="CLU_1822330_0_0_6"/>
<dbReference type="EMBL" id="CP006664">
    <property type="protein sequence ID" value="AIJ10187.1"/>
    <property type="molecule type" value="Genomic_DNA"/>
</dbReference>
<proteinExistence type="predicted"/>
<evidence type="ECO:0000313" key="2">
    <source>
        <dbReference type="EMBL" id="AIJ10187.1"/>
    </source>
</evidence>
<dbReference type="KEGG" id="ete:ETEE_3775"/>
<dbReference type="Gene3D" id="3.40.50.620">
    <property type="entry name" value="HUPs"/>
    <property type="match status" value="1"/>
</dbReference>
<accession>A0A076LU14</accession>
<dbReference type="Proteomes" id="UP000028681">
    <property type="component" value="Chromosome"/>
</dbReference>
<dbReference type="AlphaFoldDB" id="A0A076LU14"/>
<evidence type="ECO:0000259" key="1">
    <source>
        <dbReference type="Pfam" id="PF00582"/>
    </source>
</evidence>
<dbReference type="InterPro" id="IPR014729">
    <property type="entry name" value="Rossmann-like_a/b/a_fold"/>
</dbReference>